<dbReference type="EC" id="3.6.4.13" evidence="2"/>
<dbReference type="GO" id="GO:0016787">
    <property type="term" value="F:hydrolase activity"/>
    <property type="evidence" value="ECO:0007669"/>
    <property type="project" value="UniProtKB-KW"/>
</dbReference>
<sequence length="987" mass="111570">MDEAAFQVGSLGLSQLQHHIASANVSHNDLNIKSTMTEKKYALLPMEDEDMGPAKVVKKKKEKRRQKHGSIRRKDDNADRWEDESIHSEEEDFQESASKRVKTTHTEDELSDAERERRRDQEEKDAFTKRLQLKDADKTKKITEDSTKEHLRVLPNNNVAAVSDLRERSRQDYLQKREAERLALLRQQVQQETEELRSGVRLSAKEISEFEKNRQVLALAEERTKIDDQQLNNGYALPEDYFARSKTDVLNKRHVERDQYGHEKFVSEHDEWDRHQEGLAKAQVKSTERVDDNEYDYLLDEKEGIQFLLDSNLAGGGRIVDKETRFLEQQLRSAETKALSISEAKKNLPVYKYRTEFLEALKTHQVLIVNGETGSGKTTQLPQYLHEAGYTKGGMKIGVTQPRRVAAMSVAQRVAEEVGVKIGNEVGYAIRFEDCTNDKTVIKYMTDGHLLKEIVDTPDLNEYSCIMIDEAHERTIDSDVLLALLKDLALAREDLRIIISSATLSADKFSNYFAGAPVFFFPGRPYPVEEYFTPSPESNYLAAAVTTLFQIHTSQSCESGDILIFLTGQEEIEAASNQITEISRKLGTRVPELIICEIYANLPTELQTKIFEPTPPGSRKVILATNIAETSLTIDGIMYVVDPGFVKENIYNPATGMSNLVTVPVSRASANQRKGRAGRTGPGKCFRLYTKWAYMNEMDENSVPQIQQSNLDSIVLMLKAMGINDLLNFDFMDAPPTETLIAALNKLYSLAALNDRGELTVLGRKLSELPIDPCLGKSLLAADKFGCVDEVLSIVAMLSEGSALFAPRPKDTTKRIQYDSAHRRFEVQNGGDHLMMLTIWNSWYESGFSNIFAKENFLQQRTLVRVRDVRDQLAKLCERVEVTISSCGAADVVPIQKAITSGFFTNAARLQRGGDSYRVMKGHTSVYIHPSSVLMDPSGGPGPKFVLYYELMQTSKEYMRGCMPIQIEWLSELAPHYYKKNELDAPK</sequence>
<evidence type="ECO:0000313" key="14">
    <source>
        <dbReference type="Proteomes" id="UP000469559"/>
    </source>
</evidence>
<evidence type="ECO:0000256" key="3">
    <source>
        <dbReference type="ARBA" id="ARBA00022664"/>
    </source>
</evidence>
<comment type="catalytic activity">
    <reaction evidence="9">
        <text>ATP + H2O = ADP + phosphate + H(+)</text>
        <dbReference type="Rhea" id="RHEA:13065"/>
        <dbReference type="ChEBI" id="CHEBI:15377"/>
        <dbReference type="ChEBI" id="CHEBI:15378"/>
        <dbReference type="ChEBI" id="CHEBI:30616"/>
        <dbReference type="ChEBI" id="CHEBI:43474"/>
        <dbReference type="ChEBI" id="CHEBI:456216"/>
        <dbReference type="EC" id="3.6.4.13"/>
    </reaction>
</comment>
<dbReference type="Pfam" id="PF21010">
    <property type="entry name" value="HA2_C"/>
    <property type="match status" value="1"/>
</dbReference>
<keyword evidence="8" id="KW-0539">Nucleus</keyword>
<dbReference type="Pfam" id="PF07717">
    <property type="entry name" value="OB_NTP_bind"/>
    <property type="match status" value="1"/>
</dbReference>
<organism evidence="13 14">
    <name type="scientific">Lachnellula arida</name>
    <dbReference type="NCBI Taxonomy" id="1316785"/>
    <lineage>
        <taxon>Eukaryota</taxon>
        <taxon>Fungi</taxon>
        <taxon>Dikarya</taxon>
        <taxon>Ascomycota</taxon>
        <taxon>Pezizomycotina</taxon>
        <taxon>Leotiomycetes</taxon>
        <taxon>Helotiales</taxon>
        <taxon>Lachnaceae</taxon>
        <taxon>Lachnellula</taxon>
    </lineage>
</organism>
<dbReference type="EMBL" id="QGMF01000109">
    <property type="protein sequence ID" value="TVY19405.1"/>
    <property type="molecule type" value="Genomic_DNA"/>
</dbReference>
<dbReference type="GO" id="GO:0006397">
    <property type="term" value="P:mRNA processing"/>
    <property type="evidence" value="ECO:0007669"/>
    <property type="project" value="UniProtKB-KW"/>
</dbReference>
<dbReference type="AlphaFoldDB" id="A0A8T9BI24"/>
<evidence type="ECO:0000256" key="5">
    <source>
        <dbReference type="ARBA" id="ARBA00022801"/>
    </source>
</evidence>
<feature type="compositionally biased region" description="Basic and acidic residues" evidence="10">
    <location>
        <begin position="72"/>
        <end position="88"/>
    </location>
</feature>
<evidence type="ECO:0000313" key="13">
    <source>
        <dbReference type="EMBL" id="TVY19405.1"/>
    </source>
</evidence>
<dbReference type="FunFam" id="3.40.50.300:FF:000007">
    <property type="entry name" value="Pre-mRNA-splicing factor ATP-dependent RNA helicase"/>
    <property type="match status" value="1"/>
</dbReference>
<keyword evidence="7" id="KW-0508">mRNA splicing</keyword>
<dbReference type="GO" id="GO:0003723">
    <property type="term" value="F:RNA binding"/>
    <property type="evidence" value="ECO:0007669"/>
    <property type="project" value="TreeGrafter"/>
</dbReference>
<dbReference type="Pfam" id="PF04408">
    <property type="entry name" value="WHD_HA2"/>
    <property type="match status" value="1"/>
</dbReference>
<keyword evidence="14" id="KW-1185">Reference proteome</keyword>
<dbReference type="FunFam" id="3.40.50.300:FF:000726">
    <property type="entry name" value="Pre-mRNA-splicing factor ATP-dependent RNA helicase"/>
    <property type="match status" value="1"/>
</dbReference>
<dbReference type="Gene3D" id="1.20.120.1080">
    <property type="match status" value="1"/>
</dbReference>
<evidence type="ECO:0000256" key="1">
    <source>
        <dbReference type="ARBA" id="ARBA00004123"/>
    </source>
</evidence>
<keyword evidence="13" id="KW-0347">Helicase</keyword>
<accession>A0A8T9BI24</accession>
<dbReference type="PANTHER" id="PTHR18934:SF83">
    <property type="entry name" value="PRE-MRNA-SPLICING FACTOR ATP-DEPENDENT RNA HELICASE DHX16"/>
    <property type="match status" value="1"/>
</dbReference>
<dbReference type="CDD" id="cd18791">
    <property type="entry name" value="SF2_C_RHA"/>
    <property type="match status" value="1"/>
</dbReference>
<dbReference type="InterPro" id="IPR007502">
    <property type="entry name" value="Helicase-assoc_dom"/>
</dbReference>
<evidence type="ECO:0000259" key="11">
    <source>
        <dbReference type="PROSITE" id="PS51192"/>
    </source>
</evidence>
<dbReference type="GO" id="GO:0003724">
    <property type="term" value="F:RNA helicase activity"/>
    <property type="evidence" value="ECO:0007669"/>
    <property type="project" value="UniProtKB-EC"/>
</dbReference>
<dbReference type="SMART" id="SM00847">
    <property type="entry name" value="HA2"/>
    <property type="match status" value="1"/>
</dbReference>
<name>A0A8T9BI24_9HELO</name>
<dbReference type="PANTHER" id="PTHR18934">
    <property type="entry name" value="ATP-DEPENDENT RNA HELICASE"/>
    <property type="match status" value="1"/>
</dbReference>
<dbReference type="Pfam" id="PF00271">
    <property type="entry name" value="Helicase_C"/>
    <property type="match status" value="1"/>
</dbReference>
<protein>
    <recommendedName>
        <fullName evidence="2">RNA helicase</fullName>
        <ecNumber evidence="2">3.6.4.13</ecNumber>
    </recommendedName>
</protein>
<comment type="subcellular location">
    <subcellularLocation>
        <location evidence="1">Nucleus</location>
    </subcellularLocation>
</comment>
<dbReference type="SUPFAM" id="SSF52540">
    <property type="entry name" value="P-loop containing nucleoside triphosphate hydrolases"/>
    <property type="match status" value="1"/>
</dbReference>
<dbReference type="InterPro" id="IPR027417">
    <property type="entry name" value="P-loop_NTPase"/>
</dbReference>
<dbReference type="Proteomes" id="UP000469559">
    <property type="component" value="Unassembled WGS sequence"/>
</dbReference>
<dbReference type="Gene3D" id="3.40.50.300">
    <property type="entry name" value="P-loop containing nucleotide triphosphate hydrolases"/>
    <property type="match status" value="2"/>
</dbReference>
<dbReference type="SMART" id="SM00490">
    <property type="entry name" value="HELICc"/>
    <property type="match status" value="1"/>
</dbReference>
<gene>
    <name evidence="13" type="primary">cdc28</name>
    <name evidence="13" type="ORF">LARI1_G003424</name>
</gene>
<dbReference type="InterPro" id="IPR001650">
    <property type="entry name" value="Helicase_C-like"/>
</dbReference>
<evidence type="ECO:0000256" key="10">
    <source>
        <dbReference type="SAM" id="MobiDB-lite"/>
    </source>
</evidence>
<evidence type="ECO:0000256" key="4">
    <source>
        <dbReference type="ARBA" id="ARBA00022741"/>
    </source>
</evidence>
<evidence type="ECO:0000256" key="9">
    <source>
        <dbReference type="ARBA" id="ARBA00047984"/>
    </source>
</evidence>
<evidence type="ECO:0000256" key="6">
    <source>
        <dbReference type="ARBA" id="ARBA00022840"/>
    </source>
</evidence>
<dbReference type="InterPro" id="IPR002464">
    <property type="entry name" value="DNA/RNA_helicase_DEAH_CS"/>
</dbReference>
<feature type="domain" description="Helicase C-terminal" evidence="12">
    <location>
        <begin position="547"/>
        <end position="722"/>
    </location>
</feature>
<dbReference type="InterPro" id="IPR048333">
    <property type="entry name" value="HA2_WH"/>
</dbReference>
<dbReference type="InterPro" id="IPR014001">
    <property type="entry name" value="Helicase_ATP-bd"/>
</dbReference>
<feature type="compositionally biased region" description="Basic and acidic residues" evidence="10">
    <location>
        <begin position="104"/>
        <end position="129"/>
    </location>
</feature>
<dbReference type="PROSITE" id="PS51192">
    <property type="entry name" value="HELICASE_ATP_BIND_1"/>
    <property type="match status" value="1"/>
</dbReference>
<keyword evidence="6" id="KW-0067">ATP-binding</keyword>
<dbReference type="InterPro" id="IPR011545">
    <property type="entry name" value="DEAD/DEAH_box_helicase_dom"/>
</dbReference>
<feature type="domain" description="Helicase ATP-binding" evidence="11">
    <location>
        <begin position="358"/>
        <end position="522"/>
    </location>
</feature>
<dbReference type="GO" id="GO:0071006">
    <property type="term" value="C:U2-type catalytic step 1 spliceosome"/>
    <property type="evidence" value="ECO:0007669"/>
    <property type="project" value="UniProtKB-ARBA"/>
</dbReference>
<dbReference type="PROSITE" id="PS51194">
    <property type="entry name" value="HELICASE_CTER"/>
    <property type="match status" value="1"/>
</dbReference>
<dbReference type="InterPro" id="IPR011709">
    <property type="entry name" value="DEAD-box_helicase_OB_fold"/>
</dbReference>
<evidence type="ECO:0000256" key="8">
    <source>
        <dbReference type="ARBA" id="ARBA00023242"/>
    </source>
</evidence>
<evidence type="ECO:0000256" key="7">
    <source>
        <dbReference type="ARBA" id="ARBA00023187"/>
    </source>
</evidence>
<dbReference type="OrthoDB" id="10253254at2759"/>
<proteinExistence type="predicted"/>
<feature type="region of interest" description="Disordered" evidence="10">
    <location>
        <begin position="44"/>
        <end position="129"/>
    </location>
</feature>
<keyword evidence="3" id="KW-0507">mRNA processing</keyword>
<dbReference type="GO" id="GO:0071013">
    <property type="term" value="C:catalytic step 2 spliceosome"/>
    <property type="evidence" value="ECO:0007669"/>
    <property type="project" value="TreeGrafter"/>
</dbReference>
<feature type="compositionally biased region" description="Basic residues" evidence="10">
    <location>
        <begin position="56"/>
        <end position="71"/>
    </location>
</feature>
<evidence type="ECO:0000256" key="2">
    <source>
        <dbReference type="ARBA" id="ARBA00012552"/>
    </source>
</evidence>
<reference evidence="13 14" key="1">
    <citation type="submission" date="2018-05" db="EMBL/GenBank/DDBJ databases">
        <title>Whole genome sequencing for identification of molecular markers to develop diagnostic detection tools for the regulated plant pathogen Lachnellula willkommii.</title>
        <authorList>
            <person name="Giroux E."/>
            <person name="Bilodeau G."/>
        </authorList>
    </citation>
    <scope>NUCLEOTIDE SEQUENCE [LARGE SCALE GENOMIC DNA]</scope>
    <source>
        <strain evidence="13 14">CBS 203.66</strain>
    </source>
</reference>
<dbReference type="SMART" id="SM00487">
    <property type="entry name" value="DEXDc"/>
    <property type="match status" value="1"/>
</dbReference>
<dbReference type="Pfam" id="PF00270">
    <property type="entry name" value="DEAD"/>
    <property type="match status" value="1"/>
</dbReference>
<comment type="caution">
    <text evidence="13">The sequence shown here is derived from an EMBL/GenBank/DDBJ whole genome shotgun (WGS) entry which is preliminary data.</text>
</comment>
<dbReference type="PROSITE" id="PS00690">
    <property type="entry name" value="DEAH_ATP_HELICASE"/>
    <property type="match status" value="1"/>
</dbReference>
<keyword evidence="5" id="KW-0378">Hydrolase</keyword>
<evidence type="ECO:0000259" key="12">
    <source>
        <dbReference type="PROSITE" id="PS51194"/>
    </source>
</evidence>
<dbReference type="GO" id="GO:0005524">
    <property type="term" value="F:ATP binding"/>
    <property type="evidence" value="ECO:0007669"/>
    <property type="project" value="UniProtKB-KW"/>
</dbReference>
<dbReference type="GO" id="GO:0008380">
    <property type="term" value="P:RNA splicing"/>
    <property type="evidence" value="ECO:0007669"/>
    <property type="project" value="UniProtKB-KW"/>
</dbReference>
<keyword evidence="4" id="KW-0547">Nucleotide-binding</keyword>